<organism evidence="2">
    <name type="scientific">Andrena camellia</name>
    <dbReference type="NCBI Taxonomy" id="1862692"/>
    <lineage>
        <taxon>Eukaryota</taxon>
        <taxon>Metazoa</taxon>
        <taxon>Ecdysozoa</taxon>
        <taxon>Arthropoda</taxon>
        <taxon>Hexapoda</taxon>
        <taxon>Insecta</taxon>
        <taxon>Pterygota</taxon>
        <taxon>Neoptera</taxon>
        <taxon>Endopterygota</taxon>
        <taxon>Hymenoptera</taxon>
        <taxon>Apocrita</taxon>
        <taxon>Aculeata</taxon>
        <taxon>Apoidea</taxon>
        <taxon>Anthophila</taxon>
        <taxon>Andrenidae</taxon>
        <taxon>Andreninae</taxon>
        <taxon>Andrena</taxon>
    </lineage>
</organism>
<dbReference type="EMBL" id="KX241615">
    <property type="protein sequence ID" value="ANM47955.1"/>
    <property type="molecule type" value="Genomic_DNA"/>
</dbReference>
<proteinExistence type="predicted"/>
<evidence type="ECO:0000313" key="2">
    <source>
        <dbReference type="EMBL" id="ANM47955.1"/>
    </source>
</evidence>
<protein>
    <submittedName>
        <fullName evidence="2">NADH dehydrogenase subunit 6</fullName>
    </submittedName>
</protein>
<accession>A0A1W2SX92</accession>
<feature type="transmembrane region" description="Helical" evidence="1">
    <location>
        <begin position="34"/>
        <end position="53"/>
    </location>
</feature>
<name>A0A1W2SX92_9HYME</name>
<keyword evidence="1" id="KW-1133">Transmembrane helix</keyword>
<sequence>MTMSYMMTIFMKTLIMLTMIMTIASTLTMSIHPLMLILILVVHTILNLFYMYFMTSMSTYMYMIFISIIGGMMIMFLYFTSMINNYQSKIKMNELLMINFMMVIMLMMMIYIYMSSQSTYNPELCMSPSPIITIFKIYMYPLSLMTVTTIFNLLYCLILTIKMCSSKYTPLRKIKYEKI</sequence>
<keyword evidence="1" id="KW-0812">Transmembrane</keyword>
<feature type="transmembrane region" description="Helical" evidence="1">
    <location>
        <begin position="95"/>
        <end position="114"/>
    </location>
</feature>
<gene>
    <name evidence="2" type="primary">ND6</name>
</gene>
<evidence type="ECO:0000256" key="1">
    <source>
        <dbReference type="SAM" id="Phobius"/>
    </source>
</evidence>
<keyword evidence="2" id="KW-0496">Mitochondrion</keyword>
<geneLocation type="mitochondrion" evidence="2"/>
<reference evidence="2" key="1">
    <citation type="submission" date="2016-05" db="EMBL/GenBank/DDBJ databases">
        <title>The Mitochondrial Genome of Andrena camellia (Hymenoptera: Andrenidae) and the Evolutionary Time scale of Hymenopterans.</title>
        <authorList>
            <person name="Su T."/>
            <person name="Huang D."/>
            <person name="Zhao Z."/>
            <person name="He B."/>
            <person name="Zhu C."/>
            <person name="Liang A."/>
        </authorList>
    </citation>
    <scope>NUCLEOTIDE SEQUENCE</scope>
</reference>
<feature type="transmembrane region" description="Helical" evidence="1">
    <location>
        <begin position="6"/>
        <end position="27"/>
    </location>
</feature>
<feature type="transmembrane region" description="Helical" evidence="1">
    <location>
        <begin position="137"/>
        <end position="161"/>
    </location>
</feature>
<keyword evidence="1" id="KW-0472">Membrane</keyword>
<feature type="transmembrane region" description="Helical" evidence="1">
    <location>
        <begin position="59"/>
        <end position="83"/>
    </location>
</feature>
<dbReference type="AlphaFoldDB" id="A0A1W2SX92"/>